<proteinExistence type="predicted"/>
<name>A0A4Z0GQY2_9BACL</name>
<dbReference type="InterPro" id="IPR054224">
    <property type="entry name" value="DUF6944"/>
</dbReference>
<dbReference type="Pfam" id="PF22116">
    <property type="entry name" value="DUF6944"/>
    <property type="match status" value="1"/>
</dbReference>
<dbReference type="OrthoDB" id="2988082at2"/>
<dbReference type="RefSeq" id="WP_135347757.1">
    <property type="nucleotide sequence ID" value="NZ_SRJD01000004.1"/>
</dbReference>
<keyword evidence="2" id="KW-1185">Reference proteome</keyword>
<organism evidence="1 2">
    <name type="scientific">Sporolactobacillus shoreae</name>
    <dbReference type="NCBI Taxonomy" id="1465501"/>
    <lineage>
        <taxon>Bacteria</taxon>
        <taxon>Bacillati</taxon>
        <taxon>Bacillota</taxon>
        <taxon>Bacilli</taxon>
        <taxon>Bacillales</taxon>
        <taxon>Sporolactobacillaceae</taxon>
        <taxon>Sporolactobacillus</taxon>
    </lineage>
</organism>
<dbReference type="Proteomes" id="UP000298347">
    <property type="component" value="Unassembled WGS sequence"/>
</dbReference>
<sequence>MESTEFARNIALLSIATGKVMGAISKTPTIRLKDGTRGQLLLSSGLIQFGGGALLTETISADPSFQFVVDLNFLNYGIFALQLLQNAEDSPVLIRQALSANLREVVSGIVLLTNGQIRKKLDSSLEVMLIALGHFMQSLGRQEQFQQKKLFNDVNRFITTGSWIDVGGSAVILLGNLRDTA</sequence>
<evidence type="ECO:0000313" key="2">
    <source>
        <dbReference type="Proteomes" id="UP000298347"/>
    </source>
</evidence>
<dbReference type="EMBL" id="SRJD01000004">
    <property type="protein sequence ID" value="TGA99203.1"/>
    <property type="molecule type" value="Genomic_DNA"/>
</dbReference>
<protein>
    <submittedName>
        <fullName evidence="1">Uncharacterized protein</fullName>
    </submittedName>
</protein>
<accession>A0A4Z0GQY2</accession>
<comment type="caution">
    <text evidence="1">The sequence shown here is derived from an EMBL/GenBank/DDBJ whole genome shotgun (WGS) entry which is preliminary data.</text>
</comment>
<gene>
    <name evidence="1" type="ORF">E4665_05315</name>
</gene>
<evidence type="ECO:0000313" key="1">
    <source>
        <dbReference type="EMBL" id="TGA99203.1"/>
    </source>
</evidence>
<reference evidence="1 2" key="1">
    <citation type="journal article" date="2015" name="Int. J. Syst. Evol. Microbiol.">
        <title>Sporolactobacillus shoreae sp. nov. and Sporolactobacillus spathodeae sp. nov., two spore-forming lactic acid bacteria isolated from tree barks in Thailand.</title>
        <authorList>
            <person name="Thamacharoensuk T."/>
            <person name="Kitahara M."/>
            <person name="Ohkuma M."/>
            <person name="Thongchul N."/>
            <person name="Tanasupawat S."/>
        </authorList>
    </citation>
    <scope>NUCLEOTIDE SEQUENCE [LARGE SCALE GENOMIC DNA]</scope>
    <source>
        <strain evidence="1 2">BK92</strain>
    </source>
</reference>
<dbReference type="AlphaFoldDB" id="A0A4Z0GQY2"/>